<evidence type="ECO:0000313" key="2">
    <source>
        <dbReference type="Proteomes" id="UP001419268"/>
    </source>
</evidence>
<accession>A0AAP0NSY2</accession>
<dbReference type="EMBL" id="JBBNAG010000007">
    <property type="protein sequence ID" value="KAK9118657.1"/>
    <property type="molecule type" value="Genomic_DNA"/>
</dbReference>
<gene>
    <name evidence="1" type="ORF">Scep_016750</name>
</gene>
<protein>
    <submittedName>
        <fullName evidence="1">Uncharacterized protein</fullName>
    </submittedName>
</protein>
<name>A0AAP0NSY2_9MAGN</name>
<organism evidence="1 2">
    <name type="scientific">Stephania cephalantha</name>
    <dbReference type="NCBI Taxonomy" id="152367"/>
    <lineage>
        <taxon>Eukaryota</taxon>
        <taxon>Viridiplantae</taxon>
        <taxon>Streptophyta</taxon>
        <taxon>Embryophyta</taxon>
        <taxon>Tracheophyta</taxon>
        <taxon>Spermatophyta</taxon>
        <taxon>Magnoliopsida</taxon>
        <taxon>Ranunculales</taxon>
        <taxon>Menispermaceae</taxon>
        <taxon>Menispermoideae</taxon>
        <taxon>Cissampelideae</taxon>
        <taxon>Stephania</taxon>
    </lineage>
</organism>
<dbReference type="PANTHER" id="PTHR34197:SF3">
    <property type="entry name" value="DUF740 FAMILY PROTEIN"/>
    <property type="match status" value="1"/>
</dbReference>
<keyword evidence="2" id="KW-1185">Reference proteome</keyword>
<evidence type="ECO:0000313" key="1">
    <source>
        <dbReference type="EMBL" id="KAK9118657.1"/>
    </source>
</evidence>
<dbReference type="PANTHER" id="PTHR34197">
    <property type="entry name" value="OS04G0591300 PROTEIN"/>
    <property type="match status" value="1"/>
</dbReference>
<comment type="caution">
    <text evidence="1">The sequence shown here is derived from an EMBL/GenBank/DDBJ whole genome shotgun (WGS) entry which is preliminary data.</text>
</comment>
<reference evidence="1 2" key="1">
    <citation type="submission" date="2024-01" db="EMBL/GenBank/DDBJ databases">
        <title>Genome assemblies of Stephania.</title>
        <authorList>
            <person name="Yang L."/>
        </authorList>
    </citation>
    <scope>NUCLEOTIDE SEQUENCE [LARGE SCALE GENOMIC DNA]</scope>
    <source>
        <strain evidence="1">JXDWG</strain>
        <tissue evidence="1">Leaf</tissue>
    </source>
</reference>
<dbReference type="AlphaFoldDB" id="A0AAP0NSY2"/>
<proteinExistence type="predicted"/>
<dbReference type="Proteomes" id="UP001419268">
    <property type="component" value="Unassembled WGS sequence"/>
</dbReference>
<sequence>MKEYRGKEVALVSDINNNNNKLFSSSSPDLPCPKHPNSSSVGICAYCLKDRLVKLVCSDCGEQRLSSCSCSDISVVEVGSVGRISFLIENEKADKEITYFASYDPNTIHPSETTTNAATAAAANAVLKRSSSSTIDVKSSSRNSSKFWRFGRSLFRKRRGIKFSGSELVVDDGKSEIWVSDQLVGISRSKSISAVRGSAPTTTNTTTTTTTTSGLFDCHSEIGFGGLSTRVSDVNKDWHSETERRSGGFSKPKYGLGLIDIIDDDQDDLYSAGFIDLKLSNGTDQFNESSESEFRLSKESDFSEMLTESHQLFDQYPQFYNCGGSCRITVNDHCNNRDMKKKCKKSSKVWKWILKNQSSSATISGRD</sequence>